<sequence>MLYTLSKAQYDTSELENILINVTEQDAVLLWQDGVLQAVRSSQLFAKITHLFVLDQDVVARGLILSSNFKQISLQEVIAIADKYYPQIAL</sequence>
<dbReference type="SUPFAM" id="SSF75169">
    <property type="entry name" value="DsrEFH-like"/>
    <property type="match status" value="1"/>
</dbReference>
<accession>A0AAW8CDB3</accession>
<dbReference type="AlphaFoldDB" id="A0AAW8CDB3"/>
<name>A0AAW8CDB3_9PAST</name>
<organism evidence="1 2">
    <name type="scientific">Phocoenobacter atlanticus subsp. atlanticus</name>
    <dbReference type="NCBI Taxonomy" id="3061285"/>
    <lineage>
        <taxon>Bacteria</taxon>
        <taxon>Pseudomonadati</taxon>
        <taxon>Pseudomonadota</taxon>
        <taxon>Gammaproteobacteria</taxon>
        <taxon>Pasteurellales</taxon>
        <taxon>Pasteurellaceae</taxon>
        <taxon>Phocoenobacter</taxon>
        <taxon>Phocoenobacter atlanticus</taxon>
    </lineage>
</organism>
<dbReference type="NCBIfam" id="TIGR03011">
    <property type="entry name" value="sulf_tusB_dsrH"/>
    <property type="match status" value="1"/>
</dbReference>
<gene>
    <name evidence="1" type="primary">tusB</name>
    <name evidence="1" type="ORF">QJU57_02500</name>
</gene>
<evidence type="ECO:0000313" key="1">
    <source>
        <dbReference type="EMBL" id="MDP8147949.1"/>
    </source>
</evidence>
<dbReference type="GO" id="GO:0005737">
    <property type="term" value="C:cytoplasm"/>
    <property type="evidence" value="ECO:0007669"/>
    <property type="project" value="InterPro"/>
</dbReference>
<dbReference type="Proteomes" id="UP001226020">
    <property type="component" value="Unassembled WGS sequence"/>
</dbReference>
<evidence type="ECO:0000313" key="2">
    <source>
        <dbReference type="Proteomes" id="UP001226020"/>
    </source>
</evidence>
<protein>
    <submittedName>
        <fullName evidence="1">Sulfurtransferase complex subunit TusB</fullName>
    </submittedName>
</protein>
<dbReference type="InterPro" id="IPR007215">
    <property type="entry name" value="Sulphur_relay_TusB/DsrH"/>
</dbReference>
<reference evidence="1 2" key="1">
    <citation type="journal article" date="2023" name="Front. Microbiol.">
        <title>Phylogeography and host specificity of Pasteurellaceae pathogenic to sea-farmed fish in the north-east Atlantic.</title>
        <authorList>
            <person name="Gulla S."/>
            <person name="Colquhoun D.J."/>
            <person name="Olsen A.B."/>
            <person name="Spilsberg B."/>
            <person name="Lagesen K."/>
            <person name="Aakesson C.P."/>
            <person name="Strom S."/>
            <person name="Manji F."/>
            <person name="Birkbeck T.H."/>
            <person name="Nilsen H.K."/>
        </authorList>
    </citation>
    <scope>NUCLEOTIDE SEQUENCE [LARGE SCALE GENOMIC DNA]</scope>
    <source>
        <strain evidence="1 2">NVIB3131</strain>
    </source>
</reference>
<dbReference type="Gene3D" id="3.40.1260.10">
    <property type="entry name" value="DsrEFH-like"/>
    <property type="match status" value="1"/>
</dbReference>
<dbReference type="InterPro" id="IPR027396">
    <property type="entry name" value="DsrEFH-like"/>
</dbReference>
<keyword evidence="2" id="KW-1185">Reference proteome</keyword>
<dbReference type="Pfam" id="PF04077">
    <property type="entry name" value="DsrH"/>
    <property type="match status" value="1"/>
</dbReference>
<dbReference type="RefSeq" id="WP_306351006.1">
    <property type="nucleotide sequence ID" value="NZ_JASAWV010000003.1"/>
</dbReference>
<proteinExistence type="predicted"/>
<dbReference type="EMBL" id="JASAXT010000003">
    <property type="protein sequence ID" value="MDP8147949.1"/>
    <property type="molecule type" value="Genomic_DNA"/>
</dbReference>
<comment type="caution">
    <text evidence="1">The sequence shown here is derived from an EMBL/GenBank/DDBJ whole genome shotgun (WGS) entry which is preliminary data.</text>
</comment>
<dbReference type="GO" id="GO:0002143">
    <property type="term" value="P:tRNA wobble position uridine thiolation"/>
    <property type="evidence" value="ECO:0007669"/>
    <property type="project" value="InterPro"/>
</dbReference>